<dbReference type="GO" id="GO:0005743">
    <property type="term" value="C:mitochondrial inner membrane"/>
    <property type="evidence" value="ECO:0007669"/>
    <property type="project" value="TreeGrafter"/>
</dbReference>
<dbReference type="EMBL" id="HG937693">
    <property type="protein sequence ID" value="CDP35278.1"/>
    <property type="molecule type" value="Genomic_DNA"/>
</dbReference>
<dbReference type="Pfam" id="PF10173">
    <property type="entry name" value="Mit_KHE1"/>
    <property type="match status" value="1"/>
</dbReference>
<organism evidence="1">
    <name type="scientific">Blastobotrys adeninivorans</name>
    <name type="common">Yeast</name>
    <name type="synonym">Arxula adeninivorans</name>
    <dbReference type="NCBI Taxonomy" id="409370"/>
    <lineage>
        <taxon>Eukaryota</taxon>
        <taxon>Fungi</taxon>
        <taxon>Dikarya</taxon>
        <taxon>Ascomycota</taxon>
        <taxon>Saccharomycotina</taxon>
        <taxon>Dipodascomycetes</taxon>
        <taxon>Dipodascales</taxon>
        <taxon>Trichomonascaceae</taxon>
        <taxon>Blastobotrys</taxon>
    </lineage>
</organism>
<dbReference type="PhylomeDB" id="A0A060T2V2"/>
<dbReference type="GO" id="GO:1902600">
    <property type="term" value="P:proton transmembrane transport"/>
    <property type="evidence" value="ECO:0007669"/>
    <property type="project" value="TreeGrafter"/>
</dbReference>
<protein>
    <submittedName>
        <fullName evidence="1">ARAD1C31658p</fullName>
    </submittedName>
</protein>
<accession>A0A060T2V2</accession>
<dbReference type="PANTHER" id="PTHR28062">
    <property type="entry name" value="K+-H+ EXCHANGE-LIKE PROTEIN"/>
    <property type="match status" value="1"/>
</dbReference>
<name>A0A060T2V2_BLAAD</name>
<dbReference type="InterPro" id="IPR018786">
    <property type="entry name" value="Mit_KHE1"/>
</dbReference>
<reference evidence="1" key="2">
    <citation type="submission" date="2014-06" db="EMBL/GenBank/DDBJ databases">
        <title>The complete genome of Blastobotrys (Arxula) adeninivorans LS3 - a yeast of biotechnological interest.</title>
        <authorList>
            <person name="Kunze G."/>
            <person name="Gaillardin C."/>
            <person name="Czernicka M."/>
            <person name="Durrens P."/>
            <person name="Martin T."/>
            <person name="Boer E."/>
            <person name="Gabaldon T."/>
            <person name="Cruz J."/>
            <person name="Talla E."/>
            <person name="Marck C."/>
            <person name="Goffeau A."/>
            <person name="Barbe V."/>
            <person name="Baret P."/>
            <person name="Baronian K."/>
            <person name="Beier S."/>
            <person name="Bleykasten C."/>
            <person name="Bode R."/>
            <person name="Casaregola S."/>
            <person name="Despons L."/>
            <person name="Fairhead C."/>
            <person name="Giersberg M."/>
            <person name="Gierski P."/>
            <person name="Hahnel U."/>
            <person name="Hartmann A."/>
            <person name="Jankowska D."/>
            <person name="Jubin C."/>
            <person name="Jung P."/>
            <person name="Lafontaine I."/>
            <person name="Leh-Louis V."/>
            <person name="Lemaire M."/>
            <person name="Marcet-Houben M."/>
            <person name="Mascher M."/>
            <person name="Morel G."/>
            <person name="Richard G.-F."/>
            <person name="Riechen J."/>
            <person name="Sacerdot C."/>
            <person name="Sarkar A."/>
            <person name="Savel G."/>
            <person name="Schacherer J."/>
            <person name="Sherman D."/>
            <person name="Straub M.-L."/>
            <person name="Stein N."/>
            <person name="Thierry A."/>
            <person name="Trautwein-Schult A."/>
            <person name="Westhof E."/>
            <person name="Worch S."/>
            <person name="Dujon B."/>
            <person name="Souciet J.-L."/>
            <person name="Wincker P."/>
            <person name="Scholz U."/>
            <person name="Neuveglise N."/>
        </authorList>
    </citation>
    <scope>NUCLEOTIDE SEQUENCE</scope>
    <source>
        <strain evidence="1">LS3</strain>
    </source>
</reference>
<proteinExistence type="predicted"/>
<dbReference type="PANTHER" id="PTHR28062:SF1">
    <property type="entry name" value="TRANSMEMBRANE PROTEIN"/>
    <property type="match status" value="1"/>
</dbReference>
<sequence length="285" mass="32661">MTMKKHKILDVGLFHRKKSMRLIVVPLSLKESMVYCQKTTLPLARAKPRIDDRMAIKANKVWTEWSKSDVTWKRSIVDWANKAMQRISYDEWSLKTIPAKTAVMRRTANDTHVTVEEIKRDQLAPKDMELISVEYAGKFVSQDAIINRLSVLTDRGLSHHKRFFWFSAIGAPLTLPVAALPVIPNIPGFYLMFRAWSHWKAFEGAKHLQYLLTDNHLSLESNAILNEACKGFQAIDPKSPDKDLLILDHEHIDDLAEKLGAKEMGPELHRAVHQVKKHIDAQAKL</sequence>
<evidence type="ECO:0000313" key="1">
    <source>
        <dbReference type="EMBL" id="CDP35278.1"/>
    </source>
</evidence>
<reference evidence="1" key="1">
    <citation type="submission" date="2014-02" db="EMBL/GenBank/DDBJ databases">
        <authorList>
            <person name="Genoscope - CEA"/>
        </authorList>
    </citation>
    <scope>NUCLEOTIDE SEQUENCE</scope>
    <source>
        <strain evidence="1">LS3</strain>
    </source>
</reference>
<dbReference type="GO" id="GO:0006813">
    <property type="term" value="P:potassium ion transport"/>
    <property type="evidence" value="ECO:0007669"/>
    <property type="project" value="TreeGrafter"/>
</dbReference>
<dbReference type="AlphaFoldDB" id="A0A060T2V2"/>
<gene>
    <name evidence="1" type="ORF">GNLVRS02_ARAD1C31658g</name>
</gene>